<gene>
    <name evidence="2" type="ORF">Anas_01749</name>
</gene>
<dbReference type="PROSITE" id="PS00018">
    <property type="entry name" value="EF_HAND_1"/>
    <property type="match status" value="1"/>
</dbReference>
<comment type="caution">
    <text evidence="2">The sequence shown here is derived from an EMBL/GenBank/DDBJ whole genome shotgun (WGS) entry which is preliminary data.</text>
</comment>
<accession>A0A5N5TNE1</accession>
<sequence>MPAFDLSSWYVLFFMVFITLCFFIYMNIILAVIYNNYRKHLKNEVKKSIISKHRQLSNAFDMVFTYHGMRKVVTKKNFYELMDALPTKRSHSLIHVLWIVLDADNSNVIGRKDFLKLADLLNVEVMEVTHNDCFCVKHFPFIYNSNYSVQIQKVVKSRQVNFSVF</sequence>
<evidence type="ECO:0000313" key="3">
    <source>
        <dbReference type="Proteomes" id="UP000326759"/>
    </source>
</evidence>
<name>A0A5N5TNE1_9CRUS</name>
<dbReference type="PANTHER" id="PTHR46726">
    <property type="entry name" value="TWO PORE CHANNEL 3"/>
    <property type="match status" value="1"/>
</dbReference>
<dbReference type="PANTHER" id="PTHR46726:SF1">
    <property type="entry name" value="TWO-PORE CALCIUM CHANNEL 3"/>
    <property type="match status" value="1"/>
</dbReference>
<dbReference type="Gene3D" id="1.10.287.70">
    <property type="match status" value="1"/>
</dbReference>
<dbReference type="InterPro" id="IPR018247">
    <property type="entry name" value="EF_Hand_1_Ca_BS"/>
</dbReference>
<evidence type="ECO:0000313" key="2">
    <source>
        <dbReference type="EMBL" id="KAB7507669.1"/>
    </source>
</evidence>
<keyword evidence="1" id="KW-0472">Membrane</keyword>
<keyword evidence="1" id="KW-1133">Transmembrane helix</keyword>
<feature type="transmembrane region" description="Helical" evidence="1">
    <location>
        <begin position="12"/>
        <end position="37"/>
    </location>
</feature>
<keyword evidence="1" id="KW-0812">Transmembrane</keyword>
<dbReference type="Proteomes" id="UP000326759">
    <property type="component" value="Unassembled WGS sequence"/>
</dbReference>
<dbReference type="AlphaFoldDB" id="A0A5N5TNE1"/>
<dbReference type="OrthoDB" id="10068803at2759"/>
<reference evidence="2 3" key="1">
    <citation type="journal article" date="2019" name="PLoS Biol.">
        <title>Sex chromosomes control vertical transmission of feminizing Wolbachia symbionts in an isopod.</title>
        <authorList>
            <person name="Becking T."/>
            <person name="Chebbi M.A."/>
            <person name="Giraud I."/>
            <person name="Moumen B."/>
            <person name="Laverre T."/>
            <person name="Caubet Y."/>
            <person name="Peccoud J."/>
            <person name="Gilbert C."/>
            <person name="Cordaux R."/>
        </authorList>
    </citation>
    <scope>NUCLEOTIDE SEQUENCE [LARGE SCALE GENOMIC DNA]</scope>
    <source>
        <strain evidence="2">ANa2</strain>
        <tissue evidence="2">Whole body excluding digestive tract and cuticle</tissue>
    </source>
</reference>
<proteinExistence type="predicted"/>
<protein>
    <submittedName>
        <fullName evidence="2">Uncharacterized protein</fullName>
    </submittedName>
</protein>
<evidence type="ECO:0000256" key="1">
    <source>
        <dbReference type="SAM" id="Phobius"/>
    </source>
</evidence>
<keyword evidence="3" id="KW-1185">Reference proteome</keyword>
<dbReference type="EMBL" id="SEYY01000269">
    <property type="protein sequence ID" value="KAB7507669.1"/>
    <property type="molecule type" value="Genomic_DNA"/>
</dbReference>
<organism evidence="2 3">
    <name type="scientific">Armadillidium nasatum</name>
    <dbReference type="NCBI Taxonomy" id="96803"/>
    <lineage>
        <taxon>Eukaryota</taxon>
        <taxon>Metazoa</taxon>
        <taxon>Ecdysozoa</taxon>
        <taxon>Arthropoda</taxon>
        <taxon>Crustacea</taxon>
        <taxon>Multicrustacea</taxon>
        <taxon>Malacostraca</taxon>
        <taxon>Eumalacostraca</taxon>
        <taxon>Peracarida</taxon>
        <taxon>Isopoda</taxon>
        <taxon>Oniscidea</taxon>
        <taxon>Crinocheta</taxon>
        <taxon>Armadillidiidae</taxon>
        <taxon>Armadillidium</taxon>
    </lineage>
</organism>